<organism evidence="2 3">
    <name type="scientific">Pleurodeles waltl</name>
    <name type="common">Iberian ribbed newt</name>
    <dbReference type="NCBI Taxonomy" id="8319"/>
    <lineage>
        <taxon>Eukaryota</taxon>
        <taxon>Metazoa</taxon>
        <taxon>Chordata</taxon>
        <taxon>Craniata</taxon>
        <taxon>Vertebrata</taxon>
        <taxon>Euteleostomi</taxon>
        <taxon>Amphibia</taxon>
        <taxon>Batrachia</taxon>
        <taxon>Caudata</taxon>
        <taxon>Salamandroidea</taxon>
        <taxon>Salamandridae</taxon>
        <taxon>Pleurodelinae</taxon>
        <taxon>Pleurodeles</taxon>
    </lineage>
</organism>
<protein>
    <submittedName>
        <fullName evidence="2">Uncharacterized protein</fullName>
    </submittedName>
</protein>
<evidence type="ECO:0000256" key="1">
    <source>
        <dbReference type="SAM" id="MobiDB-lite"/>
    </source>
</evidence>
<dbReference type="EMBL" id="JANPWB010000016">
    <property type="protein sequence ID" value="KAJ1084757.1"/>
    <property type="molecule type" value="Genomic_DNA"/>
</dbReference>
<name>A0AAV7L170_PLEWA</name>
<sequence>MSIIPCPKLLKCRVLMCAGYEVLRSVELLARRLARATSGAELNVYCAQLSDARKTLAELKTGKEASKNPVSRGITTSLLERS</sequence>
<dbReference type="Proteomes" id="UP001066276">
    <property type="component" value="Chromosome 12"/>
</dbReference>
<gene>
    <name evidence="2" type="ORF">NDU88_004903</name>
</gene>
<accession>A0AAV7L170</accession>
<evidence type="ECO:0000313" key="2">
    <source>
        <dbReference type="EMBL" id="KAJ1084757.1"/>
    </source>
</evidence>
<proteinExistence type="predicted"/>
<reference evidence="2" key="1">
    <citation type="journal article" date="2022" name="bioRxiv">
        <title>Sequencing and chromosome-scale assembly of the giantPleurodeles waltlgenome.</title>
        <authorList>
            <person name="Brown T."/>
            <person name="Elewa A."/>
            <person name="Iarovenko S."/>
            <person name="Subramanian E."/>
            <person name="Araus A.J."/>
            <person name="Petzold A."/>
            <person name="Susuki M."/>
            <person name="Suzuki K.-i.T."/>
            <person name="Hayashi T."/>
            <person name="Toyoda A."/>
            <person name="Oliveira C."/>
            <person name="Osipova E."/>
            <person name="Leigh N.D."/>
            <person name="Simon A."/>
            <person name="Yun M.H."/>
        </authorList>
    </citation>
    <scope>NUCLEOTIDE SEQUENCE</scope>
    <source>
        <strain evidence="2">20211129_DDA</strain>
        <tissue evidence="2">Liver</tissue>
    </source>
</reference>
<comment type="caution">
    <text evidence="2">The sequence shown here is derived from an EMBL/GenBank/DDBJ whole genome shotgun (WGS) entry which is preliminary data.</text>
</comment>
<feature type="region of interest" description="Disordered" evidence="1">
    <location>
        <begin position="62"/>
        <end position="82"/>
    </location>
</feature>
<evidence type="ECO:0000313" key="3">
    <source>
        <dbReference type="Proteomes" id="UP001066276"/>
    </source>
</evidence>
<dbReference type="AlphaFoldDB" id="A0AAV7L170"/>
<keyword evidence="3" id="KW-1185">Reference proteome</keyword>
<feature type="compositionally biased region" description="Polar residues" evidence="1">
    <location>
        <begin position="73"/>
        <end position="82"/>
    </location>
</feature>